<protein>
    <recommendedName>
        <fullName evidence="3">F-box domain-containing protein</fullName>
    </recommendedName>
</protein>
<evidence type="ECO:0000313" key="1">
    <source>
        <dbReference type="EMBL" id="THH14617.1"/>
    </source>
</evidence>
<keyword evidence="2" id="KW-1185">Reference proteome</keyword>
<sequence>MTDARVCSDLDSSIHDACEIVESIDNIQNTASSVGTQQHAVSPIFHLTDDVVADIFYIVANLECEGWTNDWERQRYQTRCTLDFIGITHVCRLWRTISLGDGRLWSNILWDRPKWAAEMLLRCRGAPITIDRAVNNYDLEEIAAVRDMLLHLPRVRSIHLSGCLNIISWFAKELLQPAPMLRSATLVGPENSYLFLQPNGMTSVVPSTIFAGDAPRLRRLTIHNYGFSWKAPILARLVYLEVRLELRNGLRDPRRRSILRHDDELLDALQQAQGLETLILINSMPPLPAHMQSLPSEYRAIHMPRLRHLTLYGLLLECAHFARQLVIHPDAHLHYECEHGGICVDDISAAFCIAALLEPCCNSVPMRSIGALHLTCFASYLQIKVWDTASIPSDGLLEKPILNLVLHWHSSNQRETCLFPVLTAVLGPLSLDKTVQTLSLITDHTCSKMDDWTDLFWRMKNIETIHVDGCPDLSGLSSLFRALSTSIEGWPASVEIPELRDAPRVLFPRLRCLRLSSFELRMQLDLVIIVEHLRARSKVGYPVEEFVFLCDELEDACIKQFEEVVTKVRWDKRSSSRFDSVFI</sequence>
<proteinExistence type="predicted"/>
<reference evidence="1 2" key="1">
    <citation type="submission" date="2019-02" db="EMBL/GenBank/DDBJ databases">
        <title>Genome sequencing of the rare red list fungi Bondarzewia mesenterica.</title>
        <authorList>
            <person name="Buettner E."/>
            <person name="Kellner H."/>
        </authorList>
    </citation>
    <scope>NUCLEOTIDE SEQUENCE [LARGE SCALE GENOMIC DNA]</scope>
    <source>
        <strain evidence="1 2">DSM 108281</strain>
    </source>
</reference>
<evidence type="ECO:0000313" key="2">
    <source>
        <dbReference type="Proteomes" id="UP000310158"/>
    </source>
</evidence>
<dbReference type="Proteomes" id="UP000310158">
    <property type="component" value="Unassembled WGS sequence"/>
</dbReference>
<dbReference type="AlphaFoldDB" id="A0A4S4LRL0"/>
<gene>
    <name evidence="1" type="ORF">EW146_g5745</name>
</gene>
<dbReference type="EMBL" id="SGPL01000262">
    <property type="protein sequence ID" value="THH14617.1"/>
    <property type="molecule type" value="Genomic_DNA"/>
</dbReference>
<dbReference type="SUPFAM" id="SSF52047">
    <property type="entry name" value="RNI-like"/>
    <property type="match status" value="1"/>
</dbReference>
<name>A0A4S4LRL0_9AGAM</name>
<dbReference type="OrthoDB" id="3172239at2759"/>
<comment type="caution">
    <text evidence="1">The sequence shown here is derived from an EMBL/GenBank/DDBJ whole genome shotgun (WGS) entry which is preliminary data.</text>
</comment>
<accession>A0A4S4LRL0</accession>
<organism evidence="1 2">
    <name type="scientific">Bondarzewia mesenterica</name>
    <dbReference type="NCBI Taxonomy" id="1095465"/>
    <lineage>
        <taxon>Eukaryota</taxon>
        <taxon>Fungi</taxon>
        <taxon>Dikarya</taxon>
        <taxon>Basidiomycota</taxon>
        <taxon>Agaricomycotina</taxon>
        <taxon>Agaricomycetes</taxon>
        <taxon>Russulales</taxon>
        <taxon>Bondarzewiaceae</taxon>
        <taxon>Bondarzewia</taxon>
    </lineage>
</organism>
<evidence type="ECO:0008006" key="3">
    <source>
        <dbReference type="Google" id="ProtNLM"/>
    </source>
</evidence>